<organism evidence="2 4">
    <name type="scientific">Flavonifractor plautii</name>
    <name type="common">Fusobacterium plautii</name>
    <dbReference type="NCBI Taxonomy" id="292800"/>
    <lineage>
        <taxon>Bacteria</taxon>
        <taxon>Bacillati</taxon>
        <taxon>Bacillota</taxon>
        <taxon>Clostridia</taxon>
        <taxon>Eubacteriales</taxon>
        <taxon>Oscillospiraceae</taxon>
        <taxon>Flavonifractor</taxon>
    </lineage>
</organism>
<protein>
    <submittedName>
        <fullName evidence="3">Helix-turn-helix domain-containing protein</fullName>
    </submittedName>
</protein>
<evidence type="ECO:0000313" key="5">
    <source>
        <dbReference type="Proteomes" id="UP000429811"/>
    </source>
</evidence>
<evidence type="ECO:0000313" key="2">
    <source>
        <dbReference type="EMBL" id="CUN85074.1"/>
    </source>
</evidence>
<reference evidence="2 4" key="1">
    <citation type="submission" date="2015-09" db="EMBL/GenBank/DDBJ databases">
        <authorList>
            <consortium name="Pathogen Informatics"/>
        </authorList>
    </citation>
    <scope>NUCLEOTIDE SEQUENCE [LARGE SCALE GENOMIC DNA]</scope>
    <source>
        <strain evidence="2 4">2789STDY5608854</strain>
    </source>
</reference>
<dbReference type="Proteomes" id="UP000429811">
    <property type="component" value="Unassembled WGS sequence"/>
</dbReference>
<dbReference type="InterPro" id="IPR010982">
    <property type="entry name" value="Lambda_DNA-bd_dom_sf"/>
</dbReference>
<sequence length="85" mass="9621">MGKNLFLIRGNICAERVRLGRALQKPPMTQDDLARKIQLLGMEMTPLIISRIEKNQRHVCDAELRTLARALSVSMDWLCGDTDAL</sequence>
<accession>A0A174A9C9</accession>
<name>A0A174A9C9_FLAPL</name>
<evidence type="ECO:0000313" key="4">
    <source>
        <dbReference type="Proteomes" id="UP000095746"/>
    </source>
</evidence>
<dbReference type="CDD" id="cd00093">
    <property type="entry name" value="HTH_XRE"/>
    <property type="match status" value="1"/>
</dbReference>
<dbReference type="Pfam" id="PF01381">
    <property type="entry name" value="HTH_3"/>
    <property type="match status" value="1"/>
</dbReference>
<feature type="domain" description="HTH cro/C1-type" evidence="1">
    <location>
        <begin position="28"/>
        <end position="78"/>
    </location>
</feature>
<dbReference type="SUPFAM" id="SSF47413">
    <property type="entry name" value="lambda repressor-like DNA-binding domains"/>
    <property type="match status" value="1"/>
</dbReference>
<evidence type="ECO:0000313" key="3">
    <source>
        <dbReference type="EMBL" id="MSB48216.1"/>
    </source>
</evidence>
<dbReference type="EMBL" id="CYZT01000021">
    <property type="protein sequence ID" value="CUN85074.1"/>
    <property type="molecule type" value="Genomic_DNA"/>
</dbReference>
<gene>
    <name evidence="2" type="ORF">ERS852411_00584</name>
    <name evidence="3" type="ORF">GKE90_05810</name>
</gene>
<dbReference type="Proteomes" id="UP000095746">
    <property type="component" value="Unassembled WGS sequence"/>
</dbReference>
<dbReference type="AlphaFoldDB" id="A0A174A9C9"/>
<evidence type="ECO:0000259" key="1">
    <source>
        <dbReference type="PROSITE" id="PS50943"/>
    </source>
</evidence>
<reference evidence="3 5" key="2">
    <citation type="journal article" date="2019" name="Nat. Med.">
        <title>A library of human gut bacterial isolates paired with longitudinal multiomics data enables mechanistic microbiome research.</title>
        <authorList>
            <person name="Poyet M."/>
            <person name="Groussin M."/>
            <person name="Gibbons S.M."/>
            <person name="Avila-Pacheco J."/>
            <person name="Jiang X."/>
            <person name="Kearney S.M."/>
            <person name="Perrotta A.R."/>
            <person name="Berdy B."/>
            <person name="Zhao S."/>
            <person name="Lieberman T.D."/>
            <person name="Swanson P.K."/>
            <person name="Smith M."/>
            <person name="Roesemann S."/>
            <person name="Alexander J.E."/>
            <person name="Rich S.A."/>
            <person name="Livny J."/>
            <person name="Vlamakis H."/>
            <person name="Clish C."/>
            <person name="Bullock K."/>
            <person name="Deik A."/>
            <person name="Scott J."/>
            <person name="Pierce K.A."/>
            <person name="Xavier R.J."/>
            <person name="Alm E.J."/>
        </authorList>
    </citation>
    <scope>NUCLEOTIDE SEQUENCE [LARGE SCALE GENOMIC DNA]</scope>
    <source>
        <strain evidence="3 5">BIOML-A5</strain>
    </source>
</reference>
<dbReference type="EMBL" id="WKPO01000006">
    <property type="protein sequence ID" value="MSB48216.1"/>
    <property type="molecule type" value="Genomic_DNA"/>
</dbReference>
<dbReference type="PROSITE" id="PS50943">
    <property type="entry name" value="HTH_CROC1"/>
    <property type="match status" value="1"/>
</dbReference>
<dbReference type="Gene3D" id="1.10.260.40">
    <property type="entry name" value="lambda repressor-like DNA-binding domains"/>
    <property type="match status" value="1"/>
</dbReference>
<proteinExistence type="predicted"/>
<dbReference type="InterPro" id="IPR001387">
    <property type="entry name" value="Cro/C1-type_HTH"/>
</dbReference>
<dbReference type="GO" id="GO:0003677">
    <property type="term" value="F:DNA binding"/>
    <property type="evidence" value="ECO:0007669"/>
    <property type="project" value="InterPro"/>
</dbReference>